<proteinExistence type="predicted"/>
<evidence type="ECO:0000256" key="1">
    <source>
        <dbReference type="SAM" id="Phobius"/>
    </source>
</evidence>
<dbReference type="Gene3D" id="1.20.1250.20">
    <property type="entry name" value="MFS general substrate transporter like domains"/>
    <property type="match status" value="1"/>
</dbReference>
<reference evidence="2" key="1">
    <citation type="submission" date="2021-02" db="EMBL/GenBank/DDBJ databases">
        <authorList>
            <person name="Dougan E. K."/>
            <person name="Rhodes N."/>
            <person name="Thang M."/>
            <person name="Chan C."/>
        </authorList>
    </citation>
    <scope>NUCLEOTIDE SEQUENCE</scope>
</reference>
<comment type="caution">
    <text evidence="2">The sequence shown here is derived from an EMBL/GenBank/DDBJ whole genome shotgun (WGS) entry which is preliminary data.</text>
</comment>
<feature type="transmembrane region" description="Helical" evidence="1">
    <location>
        <begin position="381"/>
        <end position="403"/>
    </location>
</feature>
<evidence type="ECO:0000313" key="2">
    <source>
        <dbReference type="EMBL" id="CAE7943183.1"/>
    </source>
</evidence>
<feature type="transmembrane region" description="Helical" evidence="1">
    <location>
        <begin position="95"/>
        <end position="116"/>
    </location>
</feature>
<dbReference type="Proteomes" id="UP000601435">
    <property type="component" value="Unassembled WGS sequence"/>
</dbReference>
<name>A0A813CFE5_9DINO</name>
<accession>A0A813CFE5</accession>
<dbReference type="AlphaFoldDB" id="A0A813CFE5"/>
<keyword evidence="1" id="KW-0812">Transmembrane</keyword>
<keyword evidence="1" id="KW-0472">Membrane</keyword>
<keyword evidence="3" id="KW-1185">Reference proteome</keyword>
<feature type="transmembrane region" description="Helical" evidence="1">
    <location>
        <begin position="504"/>
        <end position="521"/>
    </location>
</feature>
<feature type="transmembrane region" description="Helical" evidence="1">
    <location>
        <begin position="434"/>
        <end position="454"/>
    </location>
</feature>
<protein>
    <recommendedName>
        <fullName evidence="4">Major facilitator superfamily (MFS) profile domain-containing protein</fullName>
    </recommendedName>
</protein>
<organism evidence="2 3">
    <name type="scientific">Symbiodinium necroappetens</name>
    <dbReference type="NCBI Taxonomy" id="1628268"/>
    <lineage>
        <taxon>Eukaryota</taxon>
        <taxon>Sar</taxon>
        <taxon>Alveolata</taxon>
        <taxon>Dinophyceae</taxon>
        <taxon>Suessiales</taxon>
        <taxon>Symbiodiniaceae</taxon>
        <taxon>Symbiodinium</taxon>
    </lineage>
</organism>
<dbReference type="InterPro" id="IPR036259">
    <property type="entry name" value="MFS_trans_sf"/>
</dbReference>
<evidence type="ECO:0008006" key="4">
    <source>
        <dbReference type="Google" id="ProtNLM"/>
    </source>
</evidence>
<sequence>MQSCTFSLSPTLAFNFPQKDALGTVLLQSSLHIATDHARARPSLEVLQPESLEVPIGSGVLVAVVVMFCLMLLHELYVEMGGKPLLARRDGSNSTLLQISIQLTWLLPTVSSTVVIPVCRDYALAVGESSAASGLMIGIVPMGALIGMVAGKGLITENDWSQGYARKIVLYLHGLWIFSMPAMALIIQASVEWSPHGKRLSFWVVLSLYFLTMTIGSMMMVPWRTMWNLFTPQTDKTFWSMMTQCSKAFGFVGGPIFFAFVSFLVHGGQAGQVSPISMMSWAFIGGFFINAIELLLAAAVFPTVIQQADSDSGQLQAGSEYELERAPGIRVERLPPSTRERLVWNVVYYCYERGFTMSAMEVSTIMILQDSYGWTEALSGLSFAIVGAGGIAMTGVSAFLASWKFATESGIFLGIMCLGACSSLLLFRFQFLGPLSLLFAAVVLYGGASVANGIAEGWACRAATAHTNYSIKVYLTHSMIGFSISRFGGPIVAGFLLDHGGQNLYAVVQFALCFLAAGIVYRTVSLVWSGMACED</sequence>
<feature type="transmembrane region" description="Helical" evidence="1">
    <location>
        <begin position="54"/>
        <end position="74"/>
    </location>
</feature>
<dbReference type="OrthoDB" id="409356at2759"/>
<evidence type="ECO:0000313" key="3">
    <source>
        <dbReference type="Proteomes" id="UP000601435"/>
    </source>
</evidence>
<feature type="transmembrane region" description="Helical" evidence="1">
    <location>
        <begin position="136"/>
        <end position="156"/>
    </location>
</feature>
<feature type="transmembrane region" description="Helical" evidence="1">
    <location>
        <begin position="278"/>
        <end position="301"/>
    </location>
</feature>
<gene>
    <name evidence="2" type="ORF">SNEC2469_LOCUS34948</name>
</gene>
<dbReference type="EMBL" id="CAJNJA010098830">
    <property type="protein sequence ID" value="CAE7943183.1"/>
    <property type="molecule type" value="Genomic_DNA"/>
</dbReference>
<feature type="transmembrane region" description="Helical" evidence="1">
    <location>
        <begin position="248"/>
        <end position="266"/>
    </location>
</feature>
<feature type="transmembrane region" description="Helical" evidence="1">
    <location>
        <begin position="409"/>
        <end position="427"/>
    </location>
</feature>
<feature type="transmembrane region" description="Helical" evidence="1">
    <location>
        <begin position="200"/>
        <end position="221"/>
    </location>
</feature>
<feature type="transmembrane region" description="Helical" evidence="1">
    <location>
        <begin position="474"/>
        <end position="497"/>
    </location>
</feature>
<dbReference type="SUPFAM" id="SSF103473">
    <property type="entry name" value="MFS general substrate transporter"/>
    <property type="match status" value="1"/>
</dbReference>
<feature type="transmembrane region" description="Helical" evidence="1">
    <location>
        <begin position="168"/>
        <end position="188"/>
    </location>
</feature>
<keyword evidence="1" id="KW-1133">Transmembrane helix</keyword>